<dbReference type="InterPro" id="IPR000073">
    <property type="entry name" value="AB_hydrolase_1"/>
</dbReference>
<dbReference type="PANTHER" id="PTHR37017">
    <property type="entry name" value="AB HYDROLASE-1 DOMAIN-CONTAINING PROTEIN-RELATED"/>
    <property type="match status" value="1"/>
</dbReference>
<dbReference type="EMBL" id="BAAANC010000002">
    <property type="protein sequence ID" value="GAA1530739.1"/>
    <property type="molecule type" value="Genomic_DNA"/>
</dbReference>
<name>A0ABN2B0F8_9ACTN</name>
<reference evidence="2 3" key="1">
    <citation type="journal article" date="2019" name="Int. J. Syst. Evol. Microbiol.">
        <title>The Global Catalogue of Microorganisms (GCM) 10K type strain sequencing project: providing services to taxonomists for standard genome sequencing and annotation.</title>
        <authorList>
            <consortium name="The Broad Institute Genomics Platform"/>
            <consortium name="The Broad Institute Genome Sequencing Center for Infectious Disease"/>
            <person name="Wu L."/>
            <person name="Ma J."/>
        </authorList>
    </citation>
    <scope>NUCLEOTIDE SEQUENCE [LARGE SCALE GENOMIC DNA]</scope>
    <source>
        <strain evidence="2 3">JCM 14303</strain>
    </source>
</reference>
<keyword evidence="2" id="KW-0378">Hydrolase</keyword>
<dbReference type="RefSeq" id="WP_344175312.1">
    <property type="nucleotide sequence ID" value="NZ_BAAANC010000002.1"/>
</dbReference>
<evidence type="ECO:0000313" key="3">
    <source>
        <dbReference type="Proteomes" id="UP001500363"/>
    </source>
</evidence>
<feature type="domain" description="AB hydrolase-1" evidence="1">
    <location>
        <begin position="9"/>
        <end position="212"/>
    </location>
</feature>
<protein>
    <submittedName>
        <fullName evidence="2">Alpha/beta hydrolase</fullName>
    </submittedName>
</protein>
<gene>
    <name evidence="2" type="ORF">GCM10009741_35910</name>
</gene>
<dbReference type="PANTHER" id="PTHR37017:SF11">
    <property type="entry name" value="ESTERASE_LIPASE_THIOESTERASE DOMAIN-CONTAINING PROTEIN"/>
    <property type="match status" value="1"/>
</dbReference>
<evidence type="ECO:0000313" key="2">
    <source>
        <dbReference type="EMBL" id="GAA1530739.1"/>
    </source>
</evidence>
<dbReference type="InterPro" id="IPR029058">
    <property type="entry name" value="AB_hydrolase_fold"/>
</dbReference>
<comment type="caution">
    <text evidence="2">The sequence shown here is derived from an EMBL/GenBank/DDBJ whole genome shotgun (WGS) entry which is preliminary data.</text>
</comment>
<dbReference type="Proteomes" id="UP001500363">
    <property type="component" value="Unassembled WGS sequence"/>
</dbReference>
<organism evidence="2 3">
    <name type="scientific">Kribbella lupini</name>
    <dbReference type="NCBI Taxonomy" id="291602"/>
    <lineage>
        <taxon>Bacteria</taxon>
        <taxon>Bacillati</taxon>
        <taxon>Actinomycetota</taxon>
        <taxon>Actinomycetes</taxon>
        <taxon>Propionibacteriales</taxon>
        <taxon>Kribbellaceae</taxon>
        <taxon>Kribbella</taxon>
    </lineage>
</organism>
<dbReference type="SUPFAM" id="SSF53474">
    <property type="entry name" value="alpha/beta-Hydrolases"/>
    <property type="match status" value="1"/>
</dbReference>
<sequence length="232" mass="24743">MTMPHEPAVLLVHGAWHGAWCWEELRPELRMLGVDTLVMDLPSTGNAEQGLYADARALRVTVDALDRPVVVLAHGYGGIVVSEGLAGAANVVHLVYAASPLLAEGEKRCAVPLGDGRLVMPPEDAAQVLYGDLAPDEVVRAVSRLRPHSHRAFTEVPTRAAWRDIPSTLVLGGSDRSMPDELVRRSTARATAVRTVPGGAALFYSAPVELAELVHDVVREAEAREGCVAGLA</sequence>
<proteinExistence type="predicted"/>
<dbReference type="Gene3D" id="3.40.50.1820">
    <property type="entry name" value="alpha/beta hydrolase"/>
    <property type="match status" value="1"/>
</dbReference>
<evidence type="ECO:0000259" key="1">
    <source>
        <dbReference type="Pfam" id="PF12697"/>
    </source>
</evidence>
<dbReference type="InterPro" id="IPR052897">
    <property type="entry name" value="Sec-Metab_Biosynth_Hydrolase"/>
</dbReference>
<dbReference type="Pfam" id="PF12697">
    <property type="entry name" value="Abhydrolase_6"/>
    <property type="match status" value="1"/>
</dbReference>
<keyword evidence="3" id="KW-1185">Reference proteome</keyword>
<dbReference type="GO" id="GO:0016787">
    <property type="term" value="F:hydrolase activity"/>
    <property type="evidence" value="ECO:0007669"/>
    <property type="project" value="UniProtKB-KW"/>
</dbReference>
<accession>A0ABN2B0F8</accession>